<organism evidence="3 4">
    <name type="scientific">Sutcliffiella rhizosphaerae</name>
    <dbReference type="NCBI Taxonomy" id="2880967"/>
    <lineage>
        <taxon>Bacteria</taxon>
        <taxon>Bacillati</taxon>
        <taxon>Bacillota</taxon>
        <taxon>Bacilli</taxon>
        <taxon>Bacillales</taxon>
        <taxon>Bacillaceae</taxon>
        <taxon>Sutcliffiella</taxon>
    </lineage>
</organism>
<dbReference type="PANTHER" id="PTHR40111:SF1">
    <property type="entry name" value="CEPHALOSPORIN-C DEACETYLASE"/>
    <property type="match status" value="1"/>
</dbReference>
<dbReference type="RefSeq" id="WP_230501055.1">
    <property type="nucleotide sequence ID" value="NZ_CAKJTJ010000008.1"/>
</dbReference>
<evidence type="ECO:0000313" key="4">
    <source>
        <dbReference type="Proteomes" id="UP000789833"/>
    </source>
</evidence>
<comment type="caution">
    <text evidence="3">The sequence shown here is derived from an EMBL/GenBank/DDBJ whole genome shotgun (WGS) entry which is preliminary data.</text>
</comment>
<reference evidence="3 4" key="1">
    <citation type="submission" date="2021-10" db="EMBL/GenBank/DDBJ databases">
        <authorList>
            <person name="Criscuolo A."/>
        </authorList>
    </citation>
    <scope>NUCLEOTIDE SEQUENCE [LARGE SCALE GENOMIC DNA]</scope>
    <source>
        <strain evidence="4">CIP 111883</strain>
    </source>
</reference>
<dbReference type="InterPro" id="IPR008391">
    <property type="entry name" value="AXE1_dom"/>
</dbReference>
<dbReference type="Gene3D" id="3.40.50.1820">
    <property type="entry name" value="alpha/beta hydrolase"/>
    <property type="match status" value="1"/>
</dbReference>
<dbReference type="GO" id="GO:0047739">
    <property type="term" value="F:cephalosporin-C deacetylase activity"/>
    <property type="evidence" value="ECO:0007669"/>
    <property type="project" value="UniProtKB-EC"/>
</dbReference>
<feature type="compositionally biased region" description="Basic and acidic residues" evidence="1">
    <location>
        <begin position="1"/>
        <end position="12"/>
    </location>
</feature>
<keyword evidence="3" id="KW-0378">Hydrolase</keyword>
<protein>
    <submittedName>
        <fullName evidence="3">Cephalosporin-C deacetylase</fullName>
        <ecNumber evidence="3">3.1.1.41</ecNumber>
    </submittedName>
</protein>
<keyword evidence="4" id="KW-1185">Reference proteome</keyword>
<accession>A0ABM8YMG4</accession>
<sequence length="316" mass="36113">MLRHIEETRRQLESYSPSLTKQPDHDEFWEKTLKEVGGCALHEKVERISYPIKQINAYDVSYHGFDDTPIKAFYITPAKIEERVPCIIIFHGYAGHKNSVSHYMKWLIQGYAVLAVDCRGQGRTGDYSRYTSDEMGTWVTKGILDKEEYYYRKVFMDGVKAIDFVCNREEVDKERIALMGASMGGGIALAVAALDDRPKLAVADVPNLCDIPLAMKLKFEGSLTVVEQFLHRHPENIEKVYTTLTYFDNLNLCERIKCRVRMTVGLKDLICPPMSIFGVYNSIKAPKSIEVFPFSGHDMAIIEHLDKTLAYVNEHL</sequence>
<feature type="domain" description="Acetyl xylan esterase" evidence="2">
    <location>
        <begin position="11"/>
        <end position="311"/>
    </location>
</feature>
<proteinExistence type="predicted"/>
<feature type="region of interest" description="Disordered" evidence="1">
    <location>
        <begin position="1"/>
        <end position="22"/>
    </location>
</feature>
<dbReference type="InterPro" id="IPR029058">
    <property type="entry name" value="AB_hydrolase_fold"/>
</dbReference>
<dbReference type="Pfam" id="PF05448">
    <property type="entry name" value="AXE1"/>
    <property type="match status" value="1"/>
</dbReference>
<dbReference type="EC" id="3.1.1.41" evidence="3"/>
<evidence type="ECO:0000313" key="3">
    <source>
        <dbReference type="EMBL" id="CAG9621153.1"/>
    </source>
</evidence>
<name>A0ABM8YMG4_9BACI</name>
<dbReference type="Proteomes" id="UP000789833">
    <property type="component" value="Unassembled WGS sequence"/>
</dbReference>
<evidence type="ECO:0000256" key="1">
    <source>
        <dbReference type="SAM" id="MobiDB-lite"/>
    </source>
</evidence>
<dbReference type="InterPro" id="IPR039069">
    <property type="entry name" value="CE7"/>
</dbReference>
<evidence type="ECO:0000259" key="2">
    <source>
        <dbReference type="Pfam" id="PF05448"/>
    </source>
</evidence>
<dbReference type="PANTHER" id="PTHR40111">
    <property type="entry name" value="CEPHALOSPORIN-C DEACETYLASE"/>
    <property type="match status" value="1"/>
</dbReference>
<dbReference type="SUPFAM" id="SSF53474">
    <property type="entry name" value="alpha/beta-Hydrolases"/>
    <property type="match status" value="1"/>
</dbReference>
<dbReference type="EMBL" id="CAKJTJ010000008">
    <property type="protein sequence ID" value="CAG9621153.1"/>
    <property type="molecule type" value="Genomic_DNA"/>
</dbReference>
<gene>
    <name evidence="3" type="primary">axeA</name>
    <name evidence="3" type="ORF">BACCIP111883_01925</name>
</gene>